<proteinExistence type="predicted"/>
<gene>
    <name evidence="11" type="ORF">CGL52_13865</name>
</gene>
<dbReference type="EMBL" id="NMUF01000073">
    <property type="protein sequence ID" value="RFA94867.1"/>
    <property type="molecule type" value="Genomic_DNA"/>
</dbReference>
<dbReference type="GO" id="GO:0008120">
    <property type="term" value="F:ceramide glucosyltransferase activity"/>
    <property type="evidence" value="ECO:0007669"/>
    <property type="project" value="TreeGrafter"/>
</dbReference>
<keyword evidence="4" id="KW-0328">Glycosyltransferase</keyword>
<accession>A0A371QWR3</accession>
<comment type="pathway">
    <text evidence="2">Lipid metabolism; sphingolipid metabolism.</text>
</comment>
<evidence type="ECO:0000313" key="11">
    <source>
        <dbReference type="EMBL" id="RFA94867.1"/>
    </source>
</evidence>
<comment type="pathway">
    <text evidence="3">Sphingolipid metabolism.</text>
</comment>
<keyword evidence="6 9" id="KW-0812">Transmembrane</keyword>
<dbReference type="InterPro" id="IPR001173">
    <property type="entry name" value="Glyco_trans_2-like"/>
</dbReference>
<dbReference type="SUPFAM" id="SSF53448">
    <property type="entry name" value="Nucleotide-diphospho-sugar transferases"/>
    <property type="match status" value="1"/>
</dbReference>
<feature type="domain" description="Glycosyltransferase 2-like" evidence="10">
    <location>
        <begin position="40"/>
        <end position="189"/>
    </location>
</feature>
<evidence type="ECO:0000256" key="5">
    <source>
        <dbReference type="ARBA" id="ARBA00022679"/>
    </source>
</evidence>
<dbReference type="AlphaFoldDB" id="A0A371QWR3"/>
<dbReference type="OrthoDB" id="27596at2157"/>
<dbReference type="GO" id="GO:0016020">
    <property type="term" value="C:membrane"/>
    <property type="evidence" value="ECO:0007669"/>
    <property type="project" value="UniProtKB-SubCell"/>
</dbReference>
<organism evidence="11 12">
    <name type="scientific">Pyrobaculum aerophilum</name>
    <dbReference type="NCBI Taxonomy" id="13773"/>
    <lineage>
        <taxon>Archaea</taxon>
        <taxon>Thermoproteota</taxon>
        <taxon>Thermoprotei</taxon>
        <taxon>Thermoproteales</taxon>
        <taxon>Thermoproteaceae</taxon>
        <taxon>Pyrobaculum</taxon>
    </lineage>
</organism>
<name>A0A371QWR3_9CREN</name>
<dbReference type="InterPro" id="IPR025993">
    <property type="entry name" value="Ceramide_glucosylTrfase"/>
</dbReference>
<protein>
    <submittedName>
        <fullName evidence="11">Glycosyl transferase</fullName>
    </submittedName>
</protein>
<evidence type="ECO:0000256" key="9">
    <source>
        <dbReference type="SAM" id="Phobius"/>
    </source>
</evidence>
<feature type="transmembrane region" description="Helical" evidence="9">
    <location>
        <begin position="258"/>
        <end position="281"/>
    </location>
</feature>
<dbReference type="GO" id="GO:0006679">
    <property type="term" value="P:glucosylceramide biosynthetic process"/>
    <property type="evidence" value="ECO:0007669"/>
    <property type="project" value="TreeGrafter"/>
</dbReference>
<keyword evidence="5 11" id="KW-0808">Transferase</keyword>
<dbReference type="PANTHER" id="PTHR12726:SF0">
    <property type="entry name" value="CERAMIDE GLUCOSYLTRANSFERASE"/>
    <property type="match status" value="1"/>
</dbReference>
<reference evidence="11 12" key="1">
    <citation type="submission" date="2017-07" db="EMBL/GenBank/DDBJ databases">
        <title>Draft genome sequence of aerobic hyperthermophilic archaea, Pyrobaculum aerophilum YKB31 and YKB32.</title>
        <authorList>
            <person name="Mochizuki T."/>
            <person name="Berliner A.J."/>
            <person name="Yoshida-Takashima Y."/>
            <person name="Takaki Y."/>
            <person name="Nunoura T."/>
            <person name="Takai K."/>
        </authorList>
    </citation>
    <scope>NUCLEOTIDE SEQUENCE [LARGE SCALE GENOMIC DNA]</scope>
    <source>
        <strain evidence="11 12">YKB32</strain>
    </source>
</reference>
<dbReference type="Gene3D" id="3.90.550.10">
    <property type="entry name" value="Spore Coat Polysaccharide Biosynthesis Protein SpsA, Chain A"/>
    <property type="match status" value="1"/>
</dbReference>
<dbReference type="PANTHER" id="PTHR12726">
    <property type="entry name" value="CERAMIDE GLUCOSYLTRANSFERASE"/>
    <property type="match status" value="1"/>
</dbReference>
<evidence type="ECO:0000313" key="12">
    <source>
        <dbReference type="Proteomes" id="UP000256877"/>
    </source>
</evidence>
<dbReference type="CDD" id="cd00761">
    <property type="entry name" value="Glyco_tranf_GTA_type"/>
    <property type="match status" value="1"/>
</dbReference>
<feature type="transmembrane region" description="Helical" evidence="9">
    <location>
        <begin position="6"/>
        <end position="25"/>
    </location>
</feature>
<keyword evidence="8 9" id="KW-0472">Membrane</keyword>
<keyword evidence="7 9" id="KW-1133">Transmembrane helix</keyword>
<feature type="transmembrane region" description="Helical" evidence="9">
    <location>
        <begin position="322"/>
        <end position="342"/>
    </location>
</feature>
<evidence type="ECO:0000256" key="1">
    <source>
        <dbReference type="ARBA" id="ARBA00004141"/>
    </source>
</evidence>
<dbReference type="Pfam" id="PF00535">
    <property type="entry name" value="Glycos_transf_2"/>
    <property type="match status" value="1"/>
</dbReference>
<dbReference type="Proteomes" id="UP000256877">
    <property type="component" value="Unassembled WGS sequence"/>
</dbReference>
<dbReference type="RefSeq" id="WP_116430671.1">
    <property type="nucleotide sequence ID" value="NZ_NMUF01000073.1"/>
</dbReference>
<comment type="subcellular location">
    <subcellularLocation>
        <location evidence="1">Membrane</location>
        <topology evidence="1">Multi-pass membrane protein</topology>
    </subcellularLocation>
</comment>
<evidence type="ECO:0000256" key="3">
    <source>
        <dbReference type="ARBA" id="ARBA00004991"/>
    </source>
</evidence>
<sequence>MLEPLVLVPFIGLAMAGLIREYGFWRKEDRDFAQACKKISVIIPMRGVHPSTESNLVAITSQKVNTDVEYIFVVDSPTDPAYELAKKYGVVIISEGEGKGAALATGLKRASGDCVVFADDDINPSPRWLYLMTAPLSSYTAVTTYRWYLGRGLCHKVRLAISNMGFPAMLDKRSRFVWGGSTSFKREFAEKTRLAEKLPKYVSDDYVVYSAIKEVGGGIWFAKGAIAPTPDPNCKLSEAFWWGVRQILMVKWHAPQGWYAGLIIYTLGFLISIALPVAGFLTGSMWMLTGLLLHPINLAKDVVRALGVRRHAGMEIRLSTVLATWAVGNFVLPMAVWASAFVKCVNWRGRRICR</sequence>
<evidence type="ECO:0000256" key="2">
    <source>
        <dbReference type="ARBA" id="ARBA00004760"/>
    </source>
</evidence>
<dbReference type="InterPro" id="IPR029044">
    <property type="entry name" value="Nucleotide-diphossugar_trans"/>
</dbReference>
<evidence type="ECO:0000256" key="4">
    <source>
        <dbReference type="ARBA" id="ARBA00022676"/>
    </source>
</evidence>
<evidence type="ECO:0000256" key="7">
    <source>
        <dbReference type="ARBA" id="ARBA00022989"/>
    </source>
</evidence>
<comment type="caution">
    <text evidence="11">The sequence shown here is derived from an EMBL/GenBank/DDBJ whole genome shotgun (WGS) entry which is preliminary data.</text>
</comment>
<evidence type="ECO:0000256" key="8">
    <source>
        <dbReference type="ARBA" id="ARBA00023136"/>
    </source>
</evidence>
<evidence type="ECO:0000259" key="10">
    <source>
        <dbReference type="Pfam" id="PF00535"/>
    </source>
</evidence>
<evidence type="ECO:0000256" key="6">
    <source>
        <dbReference type="ARBA" id="ARBA00022692"/>
    </source>
</evidence>